<dbReference type="GO" id="GO:0004386">
    <property type="term" value="F:helicase activity"/>
    <property type="evidence" value="ECO:0007669"/>
    <property type="project" value="UniProtKB-KW"/>
</dbReference>
<dbReference type="AlphaFoldDB" id="T1CEC9"/>
<sequence>MGRPAGARFRTYERLKAYANGVKGTLDDAPELHSAIDDIYRLPLRESTTDTLNRQLRSGATDQELALIVMSLREEGRLSAADKDTERGEPRILCSLGLVAAS</sequence>
<dbReference type="EMBL" id="AUZZ01001244">
    <property type="protein sequence ID" value="EQD65095.1"/>
    <property type="molecule type" value="Genomic_DNA"/>
</dbReference>
<name>T1CEC9_9ZZZZ</name>
<keyword evidence="1" id="KW-0067">ATP-binding</keyword>
<reference evidence="1" key="2">
    <citation type="journal article" date="2014" name="ISME J.">
        <title>Microbial stratification in low pH oxic and suboxic macroscopic growths along an acid mine drainage.</title>
        <authorList>
            <person name="Mendez-Garcia C."/>
            <person name="Mesa V."/>
            <person name="Sprenger R.R."/>
            <person name="Richter M."/>
            <person name="Diez M.S."/>
            <person name="Solano J."/>
            <person name="Bargiela R."/>
            <person name="Golyshina O.V."/>
            <person name="Manteca A."/>
            <person name="Ramos J.L."/>
            <person name="Gallego J.R."/>
            <person name="Llorente I."/>
            <person name="Martins Dos Santos V.A."/>
            <person name="Jensen O.N."/>
            <person name="Pelaez A.I."/>
            <person name="Sanchez J."/>
            <person name="Ferrer M."/>
        </authorList>
    </citation>
    <scope>NUCLEOTIDE SEQUENCE</scope>
</reference>
<gene>
    <name evidence="1" type="ORF">B2A_01735</name>
</gene>
<accession>T1CEC9</accession>
<proteinExistence type="predicted"/>
<protein>
    <submittedName>
        <fullName evidence="1">Helicase domain-containing protein</fullName>
    </submittedName>
</protein>
<comment type="caution">
    <text evidence="1">The sequence shown here is derived from an EMBL/GenBank/DDBJ whole genome shotgun (WGS) entry which is preliminary data.</text>
</comment>
<reference evidence="1" key="1">
    <citation type="submission" date="2013-08" db="EMBL/GenBank/DDBJ databases">
        <authorList>
            <person name="Mendez C."/>
            <person name="Richter M."/>
            <person name="Ferrer M."/>
            <person name="Sanchez J."/>
        </authorList>
    </citation>
    <scope>NUCLEOTIDE SEQUENCE</scope>
</reference>
<organism evidence="1">
    <name type="scientific">mine drainage metagenome</name>
    <dbReference type="NCBI Taxonomy" id="410659"/>
    <lineage>
        <taxon>unclassified sequences</taxon>
        <taxon>metagenomes</taxon>
        <taxon>ecological metagenomes</taxon>
    </lineage>
</organism>
<keyword evidence="1" id="KW-0547">Nucleotide-binding</keyword>
<evidence type="ECO:0000313" key="1">
    <source>
        <dbReference type="EMBL" id="EQD65095.1"/>
    </source>
</evidence>
<keyword evidence="1" id="KW-0347">Helicase</keyword>
<keyword evidence="1" id="KW-0378">Hydrolase</keyword>